<evidence type="ECO:0000256" key="4">
    <source>
        <dbReference type="ARBA" id="ARBA00023136"/>
    </source>
</evidence>
<evidence type="ECO:0000256" key="3">
    <source>
        <dbReference type="ARBA" id="ARBA00022989"/>
    </source>
</evidence>
<dbReference type="PANTHER" id="PTHR32322">
    <property type="entry name" value="INNER MEMBRANE TRANSPORTER"/>
    <property type="match status" value="1"/>
</dbReference>
<dbReference type="RefSeq" id="WP_160656026.1">
    <property type="nucleotide sequence ID" value="NZ_RSEJ01000026.1"/>
</dbReference>
<evidence type="ECO:0000256" key="2">
    <source>
        <dbReference type="ARBA" id="ARBA00022692"/>
    </source>
</evidence>
<feature type="transmembrane region" description="Helical" evidence="5">
    <location>
        <begin position="148"/>
        <end position="166"/>
    </location>
</feature>
<dbReference type="SUPFAM" id="SSF103481">
    <property type="entry name" value="Multidrug resistance efflux transporter EmrE"/>
    <property type="match status" value="2"/>
</dbReference>
<keyword evidence="2 5" id="KW-0812">Transmembrane</keyword>
<feature type="transmembrane region" description="Helical" evidence="5">
    <location>
        <begin position="262"/>
        <end position="279"/>
    </location>
</feature>
<reference evidence="7 8" key="1">
    <citation type="journal article" date="2017" name="Int. J. Syst. Evol. Microbiol.">
        <title>Photobacterium alginatilyticum sp. nov., a marine bacterium isolated from bottom seawater.</title>
        <authorList>
            <person name="Wang X."/>
            <person name="Wang Y."/>
            <person name="Yang X."/>
            <person name="Sun H."/>
            <person name="Li B."/>
            <person name="Zhang X.H."/>
        </authorList>
    </citation>
    <scope>NUCLEOTIDE SEQUENCE [LARGE SCALE GENOMIC DNA]</scope>
    <source>
        <strain evidence="7 8">P03D4</strain>
    </source>
</reference>
<accession>A0ABW9YPB1</accession>
<feature type="transmembrane region" description="Helical" evidence="5">
    <location>
        <begin position="122"/>
        <end position="142"/>
    </location>
</feature>
<dbReference type="PANTHER" id="PTHR32322:SF9">
    <property type="entry name" value="AMINO-ACID METABOLITE EFFLUX PUMP-RELATED"/>
    <property type="match status" value="1"/>
</dbReference>
<feature type="transmembrane region" description="Helical" evidence="5">
    <location>
        <begin position="98"/>
        <end position="115"/>
    </location>
</feature>
<evidence type="ECO:0000256" key="1">
    <source>
        <dbReference type="ARBA" id="ARBA00004141"/>
    </source>
</evidence>
<name>A0ABW9YPB1_9GAMM</name>
<keyword evidence="4 5" id="KW-0472">Membrane</keyword>
<proteinExistence type="predicted"/>
<evidence type="ECO:0000256" key="5">
    <source>
        <dbReference type="SAM" id="Phobius"/>
    </source>
</evidence>
<evidence type="ECO:0000259" key="6">
    <source>
        <dbReference type="Pfam" id="PF00892"/>
    </source>
</evidence>
<feature type="domain" description="EamA" evidence="6">
    <location>
        <begin position="150"/>
        <end position="279"/>
    </location>
</feature>
<dbReference type="Pfam" id="PF00892">
    <property type="entry name" value="EamA"/>
    <property type="match status" value="1"/>
</dbReference>
<dbReference type="InterPro" id="IPR037185">
    <property type="entry name" value="EmrE-like"/>
</dbReference>
<dbReference type="InterPro" id="IPR000620">
    <property type="entry name" value="EamA_dom"/>
</dbReference>
<feature type="transmembrane region" description="Helical" evidence="5">
    <location>
        <begin position="182"/>
        <end position="200"/>
    </location>
</feature>
<feature type="transmembrane region" description="Helical" evidence="5">
    <location>
        <begin position="7"/>
        <end position="28"/>
    </location>
</feature>
<evidence type="ECO:0000313" key="7">
    <source>
        <dbReference type="EMBL" id="NBI55056.1"/>
    </source>
</evidence>
<evidence type="ECO:0000313" key="8">
    <source>
        <dbReference type="Proteomes" id="UP000738517"/>
    </source>
</evidence>
<keyword evidence="8" id="KW-1185">Reference proteome</keyword>
<feature type="transmembrane region" description="Helical" evidence="5">
    <location>
        <begin position="237"/>
        <end position="256"/>
    </location>
</feature>
<gene>
    <name evidence="7" type="ORF">EIZ48_21300</name>
</gene>
<dbReference type="InterPro" id="IPR050638">
    <property type="entry name" value="AA-Vitamin_Transporters"/>
</dbReference>
<keyword evidence="3 5" id="KW-1133">Transmembrane helix</keyword>
<comment type="subcellular location">
    <subcellularLocation>
        <location evidence="1">Membrane</location>
        <topology evidence="1">Multi-pass membrane protein</topology>
    </subcellularLocation>
</comment>
<dbReference type="EMBL" id="RSEJ01000026">
    <property type="protein sequence ID" value="NBI55056.1"/>
    <property type="molecule type" value="Genomic_DNA"/>
</dbReference>
<feature type="transmembrane region" description="Helical" evidence="5">
    <location>
        <begin position="40"/>
        <end position="60"/>
    </location>
</feature>
<comment type="caution">
    <text evidence="7">The sequence shown here is derived from an EMBL/GenBank/DDBJ whole genome shotgun (WGS) entry which is preliminary data.</text>
</comment>
<dbReference type="Proteomes" id="UP000738517">
    <property type="component" value="Unassembled WGS sequence"/>
</dbReference>
<protein>
    <submittedName>
        <fullName evidence="7">DMT family transporter</fullName>
    </submittedName>
</protein>
<feature type="transmembrane region" description="Helical" evidence="5">
    <location>
        <begin position="72"/>
        <end position="92"/>
    </location>
</feature>
<feature type="transmembrane region" description="Helical" evidence="5">
    <location>
        <begin position="206"/>
        <end position="225"/>
    </location>
</feature>
<organism evidence="7 8">
    <name type="scientific">Photobacterium alginatilyticum</name>
    <dbReference type="NCBI Taxonomy" id="1775171"/>
    <lineage>
        <taxon>Bacteria</taxon>
        <taxon>Pseudomonadati</taxon>
        <taxon>Pseudomonadota</taxon>
        <taxon>Gammaproteobacteria</taxon>
        <taxon>Vibrionales</taxon>
        <taxon>Vibrionaceae</taxon>
        <taxon>Photobacterium</taxon>
    </lineage>
</organism>
<sequence>MTQDEKPFSRVMAVTTLAMLAFAGNSLLNRVALLETDIDAATFTTIRLVSGAAVLWLISIHRSSAQPAEGNWLSALALFVYAAGFSFAYISLSAATGALLLFAAVQTTMLGYGLWQGERLTAVQWLGFGFAISGLLGLLLPGLSAPPLVGSVLMLAAGVAWGIYSIKGKTAGDPVLATTGNFLRAVPFTLVLSIIMLGSFSLDWSGVGYAVLSGAIASGLGYVMWYSVLPALQATTAATVQLSVPVIAAIGGVLFLGESISLRLFLASIAILGGITLVLRHKGK</sequence>